<dbReference type="AlphaFoldDB" id="A0A835Z4Z9"/>
<feature type="non-terminal residue" evidence="4">
    <location>
        <position position="112"/>
    </location>
</feature>
<feature type="domain" description="K Homology" evidence="3">
    <location>
        <begin position="64"/>
        <end position="110"/>
    </location>
</feature>
<comment type="caution">
    <text evidence="4">The sequence shown here is derived from an EMBL/GenBank/DDBJ whole genome shotgun (WGS) entry which is preliminary data.</text>
</comment>
<keyword evidence="5" id="KW-1185">Reference proteome</keyword>
<dbReference type="InterPro" id="IPR004088">
    <property type="entry name" value="KH_dom_type_1"/>
</dbReference>
<dbReference type="PROSITE" id="PS50084">
    <property type="entry name" value="KH_TYPE_1"/>
    <property type="match status" value="2"/>
</dbReference>
<dbReference type="PANTHER" id="PTHR10288">
    <property type="entry name" value="KH DOMAIN CONTAINING RNA BINDING PROTEIN"/>
    <property type="match status" value="1"/>
</dbReference>
<feature type="domain" description="K Homology" evidence="3">
    <location>
        <begin position="1"/>
        <end position="59"/>
    </location>
</feature>
<organism evidence="4 5">
    <name type="scientific">Tribonema minus</name>
    <dbReference type="NCBI Taxonomy" id="303371"/>
    <lineage>
        <taxon>Eukaryota</taxon>
        <taxon>Sar</taxon>
        <taxon>Stramenopiles</taxon>
        <taxon>Ochrophyta</taxon>
        <taxon>PX clade</taxon>
        <taxon>Xanthophyceae</taxon>
        <taxon>Tribonematales</taxon>
        <taxon>Tribonemataceae</taxon>
        <taxon>Tribonema</taxon>
    </lineage>
</organism>
<feature type="non-terminal residue" evidence="4">
    <location>
        <position position="1"/>
    </location>
</feature>
<dbReference type="Proteomes" id="UP000664859">
    <property type="component" value="Unassembled WGS sequence"/>
</dbReference>
<reference evidence="4" key="1">
    <citation type="submission" date="2021-02" db="EMBL/GenBank/DDBJ databases">
        <title>First Annotated Genome of the Yellow-green Alga Tribonema minus.</title>
        <authorList>
            <person name="Mahan K.M."/>
        </authorList>
    </citation>
    <scope>NUCLEOTIDE SEQUENCE</scope>
    <source>
        <strain evidence="4">UTEX B ZZ1240</strain>
    </source>
</reference>
<dbReference type="OrthoDB" id="10027144at2759"/>
<protein>
    <recommendedName>
        <fullName evidence="3">K Homology domain-containing protein</fullName>
    </recommendedName>
</protein>
<sequence length="112" mass="11912">LPPASLPRLIGKNGSNINNLRTTTGARISVEDNSTGRVTINGPAEAVIKAKEALATFSREWSAEKDSAEVAVPDRLMRVIIGKGGAGVRAIQEQCMGVRIDCDRTAGVVRIR</sequence>
<evidence type="ECO:0000313" key="4">
    <source>
        <dbReference type="EMBL" id="KAG5187110.1"/>
    </source>
</evidence>
<dbReference type="Gene3D" id="3.30.1370.10">
    <property type="entry name" value="K Homology domain, type 1"/>
    <property type="match status" value="2"/>
</dbReference>
<dbReference type="GO" id="GO:0003723">
    <property type="term" value="F:RNA binding"/>
    <property type="evidence" value="ECO:0007669"/>
    <property type="project" value="UniProtKB-UniRule"/>
</dbReference>
<evidence type="ECO:0000259" key="3">
    <source>
        <dbReference type="SMART" id="SM00322"/>
    </source>
</evidence>
<dbReference type="Pfam" id="PF00013">
    <property type="entry name" value="KH_1"/>
    <property type="match status" value="2"/>
</dbReference>
<dbReference type="InterPro" id="IPR004087">
    <property type="entry name" value="KH_dom"/>
</dbReference>
<name>A0A835Z4Z9_9STRA</name>
<dbReference type="SMART" id="SM00322">
    <property type="entry name" value="KH"/>
    <property type="match status" value="2"/>
</dbReference>
<dbReference type="SUPFAM" id="SSF54791">
    <property type="entry name" value="Eukaryotic type KH-domain (KH-domain type I)"/>
    <property type="match status" value="1"/>
</dbReference>
<evidence type="ECO:0000313" key="5">
    <source>
        <dbReference type="Proteomes" id="UP000664859"/>
    </source>
</evidence>
<dbReference type="InterPro" id="IPR036612">
    <property type="entry name" value="KH_dom_type_1_sf"/>
</dbReference>
<accession>A0A835Z4Z9</accession>
<keyword evidence="2" id="KW-0694">RNA-binding</keyword>
<proteinExistence type="predicted"/>
<gene>
    <name evidence="4" type="ORF">JKP88DRAFT_144673</name>
</gene>
<evidence type="ECO:0000256" key="1">
    <source>
        <dbReference type="ARBA" id="ARBA00022737"/>
    </source>
</evidence>
<dbReference type="EMBL" id="JAFCMP010000094">
    <property type="protein sequence ID" value="KAG5187110.1"/>
    <property type="molecule type" value="Genomic_DNA"/>
</dbReference>
<keyword evidence="1" id="KW-0677">Repeat</keyword>
<evidence type="ECO:0000256" key="2">
    <source>
        <dbReference type="PROSITE-ProRule" id="PRU00117"/>
    </source>
</evidence>